<protein>
    <submittedName>
        <fullName evidence="4">Chromosome segregation protein SMC</fullName>
    </submittedName>
</protein>
<name>A0A9D0ZWP8_9FIRM</name>
<dbReference type="AlphaFoldDB" id="A0A9D0ZWP8"/>
<sequence length="1122" mass="132554">MTTNKKHKFQALSRMCLNNWHYIDRKILNFDREINFFTGHSGSGKSTIIDAMQIVLYANTDGRGFFNKAASDDSDRTLIEYLRGMVTIGDDNEFSYLRNRNFSSTIVLEFERTDNGEKQCIGVIFDVETATNDISRLFFWHAGPLLEHEYRKGGRTMTIEELKTYLKEHFEKERMFFTSHNERFRRIMYEVYLGGLDMEKFPLLFKRAIPFRMNGRLEDFVKEYICTEQDIHIEDMQESILQYGRMQRKIEDTMAEIEQLTRIRKAYDAMEEKKKQQEKYAYFVDRMEIQNLQSRLSEMKDKGEFLKEELQKQQVKIREEEAVSESLENKREELLKRLLSTGYEELKETLRSLNEILEIRGKSKAKWDRTALGLKEWEEQEVTSNAILWDIEKFRKGTITPLEIENLKNALADLRKDIAFEKKELDASVEEKRKELRKIREEMEILGKGQKAYPRELKDARELIARELNSTARKPVKVEILSDLLDIRDETWRNAVEGYMGNNKLAIVVEPKYAREAMEIYQSLDKKKYFRVAVLDTEKITQKEHEVKENALAEEVLAKEPYVQAYIRFLLGNVIKCRNIDELRQQSIGVTPDCMLYHGYRLTHMNPDNYTKWAYIGADSVRRRMRELARQQKELEEAYEPLIAEQKNYERLLELEALGETTEEYAVWQEDIRDIARKEKEKAKLNARLQEILEGDVKSIEEELSRIKERQEEQKKLLDEWKKLTWKNQQDLENLNGQYLTISDELAEKERVFVQKEEFEPELQEFLSTRKTENYGKFRDHFTGLLNKASEERIQAFDHLKNVRLDYLKNYPNRSFPPEKEENTPYDELLEKLECSDLSVYREKAMEQAKSAVAHFKEDFMLKIRSAIKEAMQRKDELNKIISKLDFGKDKYQFIFTKNKGPDGKFYDMFMDKDLEVDPTKLGGDMDHQMNLFTVMHENQYGDLINELISIFIPPENATGEELEEAKRNMAKYADYRTYLSFDMQQTIRRDEEEPIKIQLSKMIKKNSGGEGQNPRYVALLASFAQSYRIGMSPKLLRNPTMRLVILDEAFSKMDGEKVASCIRLIRDLGFQVIISATNDKIQNYLENVDRTFVFANPNKKSISIKEFGKTEFVQLSEEIRE</sequence>
<gene>
    <name evidence="4" type="ORF">IAB26_11400</name>
</gene>
<dbReference type="PANTHER" id="PTHR32182:SF0">
    <property type="entry name" value="DNA REPLICATION AND REPAIR PROTEIN RECF"/>
    <property type="match status" value="1"/>
</dbReference>
<dbReference type="InterPro" id="IPR010935">
    <property type="entry name" value="SMC_hinge"/>
</dbReference>
<dbReference type="Pfam" id="PF06470">
    <property type="entry name" value="SMC_hinge"/>
    <property type="match status" value="1"/>
</dbReference>
<accession>A0A9D0ZWP8</accession>
<dbReference type="GO" id="GO:0051276">
    <property type="term" value="P:chromosome organization"/>
    <property type="evidence" value="ECO:0007669"/>
    <property type="project" value="InterPro"/>
</dbReference>
<dbReference type="Proteomes" id="UP000886886">
    <property type="component" value="Unassembled WGS sequence"/>
</dbReference>
<dbReference type="PANTHER" id="PTHR32182">
    <property type="entry name" value="DNA REPLICATION AND REPAIR PROTEIN RECF"/>
    <property type="match status" value="1"/>
</dbReference>
<dbReference type="GO" id="GO:0005524">
    <property type="term" value="F:ATP binding"/>
    <property type="evidence" value="ECO:0007669"/>
    <property type="project" value="InterPro"/>
</dbReference>
<feature type="domain" description="SMC hinge" evidence="3">
    <location>
        <begin position="480"/>
        <end position="582"/>
    </location>
</feature>
<dbReference type="Gene3D" id="3.40.50.300">
    <property type="entry name" value="P-loop containing nucleotide triphosphate hydrolases"/>
    <property type="match status" value="2"/>
</dbReference>
<feature type="coiled-coil region" evidence="2">
    <location>
        <begin position="243"/>
        <end position="337"/>
    </location>
</feature>
<evidence type="ECO:0000313" key="4">
    <source>
        <dbReference type="EMBL" id="HIQ97154.1"/>
    </source>
</evidence>
<dbReference type="InterPro" id="IPR027417">
    <property type="entry name" value="P-loop_NTPase"/>
</dbReference>
<dbReference type="GO" id="GO:0005694">
    <property type="term" value="C:chromosome"/>
    <property type="evidence" value="ECO:0007669"/>
    <property type="project" value="InterPro"/>
</dbReference>
<feature type="coiled-coil region" evidence="2">
    <location>
        <begin position="675"/>
        <end position="752"/>
    </location>
</feature>
<dbReference type="SUPFAM" id="SSF75553">
    <property type="entry name" value="Smc hinge domain"/>
    <property type="match status" value="1"/>
</dbReference>
<proteinExistence type="predicted"/>
<dbReference type="InterPro" id="IPR036277">
    <property type="entry name" value="SMC_hinge_sf"/>
</dbReference>
<feature type="coiled-coil region" evidence="2">
    <location>
        <begin position="404"/>
        <end position="449"/>
    </location>
</feature>
<reference evidence="4" key="1">
    <citation type="submission" date="2020-10" db="EMBL/GenBank/DDBJ databases">
        <authorList>
            <person name="Gilroy R."/>
        </authorList>
    </citation>
    <scope>NUCLEOTIDE SEQUENCE</scope>
    <source>
        <strain evidence="4">ChiSjej3B21-11622</strain>
    </source>
</reference>
<feature type="coiled-coil region" evidence="2">
    <location>
        <begin position="618"/>
        <end position="645"/>
    </location>
</feature>
<keyword evidence="1 2" id="KW-0175">Coiled coil</keyword>
<evidence type="ECO:0000259" key="3">
    <source>
        <dbReference type="Pfam" id="PF06470"/>
    </source>
</evidence>
<evidence type="ECO:0000313" key="5">
    <source>
        <dbReference type="Proteomes" id="UP000886886"/>
    </source>
</evidence>
<comment type="caution">
    <text evidence="4">The sequence shown here is derived from an EMBL/GenBank/DDBJ whole genome shotgun (WGS) entry which is preliminary data.</text>
</comment>
<dbReference type="Pfam" id="PF13558">
    <property type="entry name" value="SbcC_Walker_B"/>
    <property type="match status" value="1"/>
</dbReference>
<dbReference type="GO" id="GO:0006302">
    <property type="term" value="P:double-strand break repair"/>
    <property type="evidence" value="ECO:0007669"/>
    <property type="project" value="TreeGrafter"/>
</dbReference>
<evidence type="ECO:0000256" key="1">
    <source>
        <dbReference type="ARBA" id="ARBA00023054"/>
    </source>
</evidence>
<dbReference type="Pfam" id="PF13555">
    <property type="entry name" value="AAA_29"/>
    <property type="match status" value="1"/>
</dbReference>
<organism evidence="4 5">
    <name type="scientific">Candidatus Limivivens merdigallinarum</name>
    <dbReference type="NCBI Taxonomy" id="2840859"/>
    <lineage>
        <taxon>Bacteria</taxon>
        <taxon>Bacillati</taxon>
        <taxon>Bacillota</taxon>
        <taxon>Clostridia</taxon>
        <taxon>Lachnospirales</taxon>
        <taxon>Lachnospiraceae</taxon>
        <taxon>Lachnospiraceae incertae sedis</taxon>
        <taxon>Candidatus Limivivens</taxon>
    </lineage>
</organism>
<reference evidence="4" key="2">
    <citation type="journal article" date="2021" name="PeerJ">
        <title>Extensive microbial diversity within the chicken gut microbiome revealed by metagenomics and culture.</title>
        <authorList>
            <person name="Gilroy R."/>
            <person name="Ravi A."/>
            <person name="Getino M."/>
            <person name="Pursley I."/>
            <person name="Horton D.L."/>
            <person name="Alikhan N.F."/>
            <person name="Baker D."/>
            <person name="Gharbi K."/>
            <person name="Hall N."/>
            <person name="Watson M."/>
            <person name="Adriaenssens E.M."/>
            <person name="Foster-Nyarko E."/>
            <person name="Jarju S."/>
            <person name="Secka A."/>
            <person name="Antonio M."/>
            <person name="Oren A."/>
            <person name="Chaudhuri R.R."/>
            <person name="La Ragione R."/>
            <person name="Hildebrand F."/>
            <person name="Pallen M.J."/>
        </authorList>
    </citation>
    <scope>NUCLEOTIDE SEQUENCE</scope>
    <source>
        <strain evidence="4">ChiSjej3B21-11622</strain>
    </source>
</reference>
<dbReference type="EMBL" id="DVFT01000167">
    <property type="protein sequence ID" value="HIQ97154.1"/>
    <property type="molecule type" value="Genomic_DNA"/>
</dbReference>
<dbReference type="SUPFAM" id="SSF52540">
    <property type="entry name" value="P-loop containing nucleoside triphosphate hydrolases"/>
    <property type="match status" value="2"/>
</dbReference>
<dbReference type="GO" id="GO:0000731">
    <property type="term" value="P:DNA synthesis involved in DNA repair"/>
    <property type="evidence" value="ECO:0007669"/>
    <property type="project" value="TreeGrafter"/>
</dbReference>
<evidence type="ECO:0000256" key="2">
    <source>
        <dbReference type="SAM" id="Coils"/>
    </source>
</evidence>